<proteinExistence type="predicted"/>
<gene>
    <name evidence="2" type="ORF">DACRYDRAFT_25697</name>
</gene>
<dbReference type="AlphaFoldDB" id="M5FPL5"/>
<evidence type="ECO:0000256" key="1">
    <source>
        <dbReference type="SAM" id="MobiDB-lite"/>
    </source>
</evidence>
<accession>M5FPL5</accession>
<evidence type="ECO:0000313" key="3">
    <source>
        <dbReference type="Proteomes" id="UP000030653"/>
    </source>
</evidence>
<protein>
    <submittedName>
        <fullName evidence="2">Uncharacterized protein</fullName>
    </submittedName>
</protein>
<feature type="region of interest" description="Disordered" evidence="1">
    <location>
        <begin position="1"/>
        <end position="72"/>
    </location>
</feature>
<feature type="non-terminal residue" evidence="2">
    <location>
        <position position="72"/>
    </location>
</feature>
<dbReference type="EMBL" id="JH795904">
    <property type="protein sequence ID" value="EJT96504.1"/>
    <property type="molecule type" value="Genomic_DNA"/>
</dbReference>
<feature type="compositionally biased region" description="Polar residues" evidence="1">
    <location>
        <begin position="45"/>
        <end position="60"/>
    </location>
</feature>
<name>M5FPL5_DACPD</name>
<dbReference type="GeneID" id="63689326"/>
<reference evidence="2 3" key="1">
    <citation type="journal article" date="2012" name="Science">
        <title>The Paleozoic origin of enzymatic lignin decomposition reconstructed from 31 fungal genomes.</title>
        <authorList>
            <person name="Floudas D."/>
            <person name="Binder M."/>
            <person name="Riley R."/>
            <person name="Barry K."/>
            <person name="Blanchette R.A."/>
            <person name="Henrissat B."/>
            <person name="Martinez A.T."/>
            <person name="Otillar R."/>
            <person name="Spatafora J.W."/>
            <person name="Yadav J.S."/>
            <person name="Aerts A."/>
            <person name="Benoit I."/>
            <person name="Boyd A."/>
            <person name="Carlson A."/>
            <person name="Copeland A."/>
            <person name="Coutinho P.M."/>
            <person name="de Vries R.P."/>
            <person name="Ferreira P."/>
            <person name="Findley K."/>
            <person name="Foster B."/>
            <person name="Gaskell J."/>
            <person name="Glotzer D."/>
            <person name="Gorecki P."/>
            <person name="Heitman J."/>
            <person name="Hesse C."/>
            <person name="Hori C."/>
            <person name="Igarashi K."/>
            <person name="Jurgens J.A."/>
            <person name="Kallen N."/>
            <person name="Kersten P."/>
            <person name="Kohler A."/>
            <person name="Kuees U."/>
            <person name="Kumar T.K.A."/>
            <person name="Kuo A."/>
            <person name="LaButti K."/>
            <person name="Larrondo L.F."/>
            <person name="Lindquist E."/>
            <person name="Ling A."/>
            <person name="Lombard V."/>
            <person name="Lucas S."/>
            <person name="Lundell T."/>
            <person name="Martin R."/>
            <person name="McLaughlin D.J."/>
            <person name="Morgenstern I."/>
            <person name="Morin E."/>
            <person name="Murat C."/>
            <person name="Nagy L.G."/>
            <person name="Nolan M."/>
            <person name="Ohm R.A."/>
            <person name="Patyshakuliyeva A."/>
            <person name="Rokas A."/>
            <person name="Ruiz-Duenas F.J."/>
            <person name="Sabat G."/>
            <person name="Salamov A."/>
            <person name="Samejima M."/>
            <person name="Schmutz J."/>
            <person name="Slot J.C."/>
            <person name="St John F."/>
            <person name="Stenlid J."/>
            <person name="Sun H."/>
            <person name="Sun S."/>
            <person name="Syed K."/>
            <person name="Tsang A."/>
            <person name="Wiebenga A."/>
            <person name="Young D."/>
            <person name="Pisabarro A."/>
            <person name="Eastwood D.C."/>
            <person name="Martin F."/>
            <person name="Cullen D."/>
            <person name="Grigoriev I.V."/>
            <person name="Hibbett D.S."/>
        </authorList>
    </citation>
    <scope>NUCLEOTIDE SEQUENCE [LARGE SCALE GENOMIC DNA]</scope>
    <source>
        <strain evidence="2 3">DJM-731 SS1</strain>
    </source>
</reference>
<keyword evidence="3" id="KW-1185">Reference proteome</keyword>
<dbReference type="Proteomes" id="UP000030653">
    <property type="component" value="Unassembled WGS sequence"/>
</dbReference>
<evidence type="ECO:0000313" key="2">
    <source>
        <dbReference type="EMBL" id="EJT96504.1"/>
    </source>
</evidence>
<organism evidence="2 3">
    <name type="scientific">Dacryopinax primogenitus (strain DJM 731)</name>
    <name type="common">Brown rot fungus</name>
    <dbReference type="NCBI Taxonomy" id="1858805"/>
    <lineage>
        <taxon>Eukaryota</taxon>
        <taxon>Fungi</taxon>
        <taxon>Dikarya</taxon>
        <taxon>Basidiomycota</taxon>
        <taxon>Agaricomycotina</taxon>
        <taxon>Dacrymycetes</taxon>
        <taxon>Dacrymycetales</taxon>
        <taxon>Dacrymycetaceae</taxon>
        <taxon>Dacryopinax</taxon>
    </lineage>
</organism>
<dbReference type="RefSeq" id="XP_040623402.1">
    <property type="nucleotide sequence ID" value="XM_040774264.1"/>
</dbReference>
<dbReference type="HOGENOM" id="CLU_2729096_0_0_1"/>
<sequence>MQQTTHRNPSVGGAGFNANAGPQYPHPNVSQYMPPLGVYEAPPQQYGTHQTYRNTPNDGFNANPGPQYPHGL</sequence>